<dbReference type="PaxDb" id="243230-DR_1042"/>
<organism evidence="2 3">
    <name type="scientific">Deinococcus radiodurans (strain ATCC 13939 / DSM 20539 / JCM 16871 / CCUG 27074 / LMG 4051 / NBRC 15346 / NCIMB 9279 / VKM B-1422 / R1)</name>
    <dbReference type="NCBI Taxonomy" id="243230"/>
    <lineage>
        <taxon>Bacteria</taxon>
        <taxon>Thermotogati</taxon>
        <taxon>Deinococcota</taxon>
        <taxon>Deinococci</taxon>
        <taxon>Deinococcales</taxon>
        <taxon>Deinococcaceae</taxon>
        <taxon>Deinococcus</taxon>
    </lineage>
</organism>
<evidence type="ECO:0000313" key="2">
    <source>
        <dbReference type="EMBL" id="AAF10615.1"/>
    </source>
</evidence>
<dbReference type="AlphaFoldDB" id="Q9RVI7"/>
<dbReference type="InterPro" id="IPR036388">
    <property type="entry name" value="WH-like_DNA-bd_sf"/>
</dbReference>
<dbReference type="KEGG" id="dra:DR_1042"/>
<protein>
    <submittedName>
        <fullName evidence="2">Pex-related protein</fullName>
    </submittedName>
</protein>
<accession>Q9RVI7</accession>
<dbReference type="Proteomes" id="UP000002524">
    <property type="component" value="Chromosome 1"/>
</dbReference>
<sequence length="131" mass="14423">MPPETYTLFDKPCNTSLRRQDMTPLKSGTVDLVILAAVGEQPRYGLELVQHINARSGGLFELSEGSLYPALLRLSKADWIVGDWQPTPGGGSPRKVYTLTDSGAKELERRKGEWSRLQSAVNALLWRGAPA</sequence>
<dbReference type="EMBL" id="AE000513">
    <property type="protein sequence ID" value="AAF10615.1"/>
    <property type="molecule type" value="Genomic_DNA"/>
</dbReference>
<dbReference type="InterPro" id="IPR005149">
    <property type="entry name" value="Tscrpt_reg_PadR_N"/>
</dbReference>
<dbReference type="InterPro" id="IPR052509">
    <property type="entry name" value="Metal_resp_DNA-bind_regulator"/>
</dbReference>
<dbReference type="Gene3D" id="1.10.10.10">
    <property type="entry name" value="Winged helix-like DNA-binding domain superfamily/Winged helix DNA-binding domain"/>
    <property type="match status" value="1"/>
</dbReference>
<dbReference type="PIR" id="C75445">
    <property type="entry name" value="C75445"/>
</dbReference>
<name>Q9RVI7_DEIRA</name>
<proteinExistence type="predicted"/>
<dbReference type="InParanoid" id="Q9RVI7"/>
<dbReference type="HOGENOM" id="CLU_063440_3_1_0"/>
<dbReference type="PATRIC" id="fig|243230.17.peg.1238"/>
<dbReference type="eggNOG" id="COG1695">
    <property type="taxonomic scope" value="Bacteria"/>
</dbReference>
<feature type="domain" description="Transcription regulator PadR N-terminal" evidence="1">
    <location>
        <begin position="34"/>
        <end position="108"/>
    </location>
</feature>
<keyword evidence="3" id="KW-1185">Reference proteome</keyword>
<dbReference type="PANTHER" id="PTHR33169">
    <property type="entry name" value="PADR-FAMILY TRANSCRIPTIONAL REGULATOR"/>
    <property type="match status" value="1"/>
</dbReference>
<dbReference type="STRING" id="243230.DR_1042"/>
<dbReference type="InterPro" id="IPR036390">
    <property type="entry name" value="WH_DNA-bd_sf"/>
</dbReference>
<dbReference type="EnsemblBacteria" id="AAF10615">
    <property type="protein sequence ID" value="AAF10615"/>
    <property type="gene ID" value="DR_1042"/>
</dbReference>
<dbReference type="OrthoDB" id="9808017at2"/>
<gene>
    <name evidence="2" type="ordered locus">DR_1042</name>
</gene>
<dbReference type="PANTHER" id="PTHR33169:SF14">
    <property type="entry name" value="TRANSCRIPTIONAL REGULATOR RV3488"/>
    <property type="match status" value="1"/>
</dbReference>
<dbReference type="SUPFAM" id="SSF46785">
    <property type="entry name" value="Winged helix' DNA-binding domain"/>
    <property type="match status" value="1"/>
</dbReference>
<evidence type="ECO:0000313" key="3">
    <source>
        <dbReference type="Proteomes" id="UP000002524"/>
    </source>
</evidence>
<dbReference type="Pfam" id="PF03551">
    <property type="entry name" value="PadR"/>
    <property type="match status" value="1"/>
</dbReference>
<reference evidence="2 3" key="1">
    <citation type="journal article" date="1999" name="Science">
        <title>Genome sequence of the radioresistant bacterium Deinococcus radiodurans R1.</title>
        <authorList>
            <person name="White O."/>
            <person name="Eisen J.A."/>
            <person name="Heidelberg J.F."/>
            <person name="Hickey E.K."/>
            <person name="Peterson J.D."/>
            <person name="Dodson R.J."/>
            <person name="Haft D.H."/>
            <person name="Gwinn M.L."/>
            <person name="Nelson W.C."/>
            <person name="Richardson D.L."/>
            <person name="Moffat K.S."/>
            <person name="Qin H."/>
            <person name="Jiang L."/>
            <person name="Pamphile W."/>
            <person name="Crosby M."/>
            <person name="Shen M."/>
            <person name="Vamathevan J.J."/>
            <person name="Lam P."/>
            <person name="McDonald L."/>
            <person name="Utterback T."/>
            <person name="Zalewski C."/>
            <person name="Makarova K.S."/>
            <person name="Aravind L."/>
            <person name="Daly M.J."/>
            <person name="Minton K.W."/>
            <person name="Fleischmann R.D."/>
            <person name="Ketchum K.A."/>
            <person name="Nelson K.E."/>
            <person name="Salzberg S."/>
            <person name="Smith H.O."/>
            <person name="Venter J.C."/>
            <person name="Fraser C.M."/>
        </authorList>
    </citation>
    <scope>NUCLEOTIDE SEQUENCE [LARGE SCALE GENOMIC DNA]</scope>
    <source>
        <strain evidence="3">ATCC 13939 / DSM 20539 / JCM 16871 / LMG 4051 / NBRC 15346 / NCIMB 9279 / R1 / VKM B-1422</strain>
    </source>
</reference>
<evidence type="ECO:0000259" key="1">
    <source>
        <dbReference type="Pfam" id="PF03551"/>
    </source>
</evidence>